<proteinExistence type="predicted"/>
<keyword evidence="3" id="KW-1185">Reference proteome</keyword>
<feature type="region of interest" description="Disordered" evidence="1">
    <location>
        <begin position="1"/>
        <end position="21"/>
    </location>
</feature>
<evidence type="ECO:0000313" key="2">
    <source>
        <dbReference type="EMBL" id="GAA3709453.1"/>
    </source>
</evidence>
<reference evidence="3" key="1">
    <citation type="journal article" date="2019" name="Int. J. Syst. Evol. Microbiol.">
        <title>The Global Catalogue of Microorganisms (GCM) 10K type strain sequencing project: providing services to taxonomists for standard genome sequencing and annotation.</title>
        <authorList>
            <consortium name="The Broad Institute Genomics Platform"/>
            <consortium name="The Broad Institute Genome Sequencing Center for Infectious Disease"/>
            <person name="Wu L."/>
            <person name="Ma J."/>
        </authorList>
    </citation>
    <scope>NUCLEOTIDE SEQUENCE [LARGE SCALE GENOMIC DNA]</scope>
    <source>
        <strain evidence="3">JCM 30846</strain>
    </source>
</reference>
<dbReference type="Proteomes" id="UP001499884">
    <property type="component" value="Unassembled WGS sequence"/>
</dbReference>
<protein>
    <submittedName>
        <fullName evidence="2">Uncharacterized protein</fullName>
    </submittedName>
</protein>
<comment type="caution">
    <text evidence="2">The sequence shown here is derived from an EMBL/GenBank/DDBJ whole genome shotgun (WGS) entry which is preliminary data.</text>
</comment>
<sequence>MDTRPLDSFPSFRLRPAGPQDHDVLTQDGRAVGQVHSSSAGHRARVGRDAGPVRPSLLGAGDDAAMFHIAVHGLPDELATAYSGAPEARVAVSLIPLQRQELIDSAARVFTFYALREPSVAAILEGLKTVGRELDAVRSRTGCRRIARLIPLVQTPAQALLSESTGDARDWLALPLSRLLTFCHQARARLEATAAQPPAGLYGRYAARHGADADLATLHRIWRSLQETPSPGMDRSDIDSAMAALPVDKFAGSARNCRATAARLEAVRTAAESATPPAPAHRGGEAGCLLRELSALAAETGKRLEATALVLDDTGRLGTVRDINDALSRARIGVPTVSGEQSVRIGATGLGPVRRTADGRWTGPGITEPFHSPEGAAAALVLTHLAQAETARQHRTS</sequence>
<evidence type="ECO:0000256" key="1">
    <source>
        <dbReference type="SAM" id="MobiDB-lite"/>
    </source>
</evidence>
<name>A0ABP7DXR9_9ACTN</name>
<accession>A0ABP7DXR9</accession>
<organism evidence="2 3">
    <name type="scientific">Streptomyces tremellae</name>
    <dbReference type="NCBI Taxonomy" id="1124239"/>
    <lineage>
        <taxon>Bacteria</taxon>
        <taxon>Bacillati</taxon>
        <taxon>Actinomycetota</taxon>
        <taxon>Actinomycetes</taxon>
        <taxon>Kitasatosporales</taxon>
        <taxon>Streptomycetaceae</taxon>
        <taxon>Streptomyces</taxon>
    </lineage>
</organism>
<dbReference type="EMBL" id="BAABEP010000002">
    <property type="protein sequence ID" value="GAA3709453.1"/>
    <property type="molecule type" value="Genomic_DNA"/>
</dbReference>
<gene>
    <name evidence="2" type="ORF">GCM10023082_04240</name>
</gene>
<evidence type="ECO:0000313" key="3">
    <source>
        <dbReference type="Proteomes" id="UP001499884"/>
    </source>
</evidence>